<protein>
    <submittedName>
        <fullName evidence="1">Uncharacterized protein</fullName>
    </submittedName>
</protein>
<sequence length="124" mass="14223">MFILVGSQALRMVQIKNDHGNYVRSTEAKIRLLREVIERLQRGEDVDVRKLLGTGDEIAEREWEEAIREISQEEPISQPNTKPLPKPGTEPTTQNDKGADTTHPPKQARDSNQDELKKRTAKFY</sequence>
<proteinExistence type="predicted"/>
<dbReference type="EMBL" id="JALBCA010000096">
    <property type="protein sequence ID" value="KAI2383196.1"/>
    <property type="molecule type" value="Genomic_DNA"/>
</dbReference>
<accession>A0ACB8UQL8</accession>
<evidence type="ECO:0000313" key="1">
    <source>
        <dbReference type="EMBL" id="KAI2383196.1"/>
    </source>
</evidence>
<name>A0ACB8UQL8_9EURO</name>
<organism evidence="1">
    <name type="scientific">Ophidiomyces ophidiicola</name>
    <dbReference type="NCBI Taxonomy" id="1387563"/>
    <lineage>
        <taxon>Eukaryota</taxon>
        <taxon>Fungi</taxon>
        <taxon>Dikarya</taxon>
        <taxon>Ascomycota</taxon>
        <taxon>Pezizomycotina</taxon>
        <taxon>Eurotiomycetes</taxon>
        <taxon>Eurotiomycetidae</taxon>
        <taxon>Onygenales</taxon>
        <taxon>Onygenaceae</taxon>
        <taxon>Ophidiomyces</taxon>
    </lineage>
</organism>
<comment type="caution">
    <text evidence="1">The sequence shown here is derived from an EMBL/GenBank/DDBJ whole genome shotgun (WGS) entry which is preliminary data.</text>
</comment>
<gene>
    <name evidence="1" type="ORF">LOY88_005430</name>
</gene>
<reference evidence="1" key="1">
    <citation type="journal article" date="2022" name="bioRxiv">
        <title>Population genetic analysis of Ophidiomyces ophidiicola, the causative agent of snake fungal disease, indicates recent introductions to the USA.</title>
        <authorList>
            <person name="Ladner J.T."/>
            <person name="Palmer J.M."/>
            <person name="Ettinger C.L."/>
            <person name="Stajich J.E."/>
            <person name="Farrell T.M."/>
            <person name="Glorioso B.M."/>
            <person name="Lawson B."/>
            <person name="Price S.J."/>
            <person name="Stengle A.G."/>
            <person name="Grear D.A."/>
            <person name="Lorch J.M."/>
        </authorList>
    </citation>
    <scope>NUCLEOTIDE SEQUENCE</scope>
    <source>
        <strain evidence="1">NWHC 24266-5</strain>
    </source>
</reference>